<accession>A0A2P2JBQ9</accession>
<protein>
    <submittedName>
        <fullName evidence="1">Uncharacterized protein</fullName>
    </submittedName>
</protein>
<reference evidence="1" key="1">
    <citation type="submission" date="2018-02" db="EMBL/GenBank/DDBJ databases">
        <title>Rhizophora mucronata_Transcriptome.</title>
        <authorList>
            <person name="Meera S.P."/>
            <person name="Sreeshan A."/>
            <person name="Augustine A."/>
        </authorList>
    </citation>
    <scope>NUCLEOTIDE SEQUENCE</scope>
    <source>
        <tissue evidence="1">Leaf</tissue>
    </source>
</reference>
<dbReference type="AlphaFoldDB" id="A0A2P2JBQ9"/>
<organism evidence="1">
    <name type="scientific">Rhizophora mucronata</name>
    <name type="common">Asiatic mangrove</name>
    <dbReference type="NCBI Taxonomy" id="61149"/>
    <lineage>
        <taxon>Eukaryota</taxon>
        <taxon>Viridiplantae</taxon>
        <taxon>Streptophyta</taxon>
        <taxon>Embryophyta</taxon>
        <taxon>Tracheophyta</taxon>
        <taxon>Spermatophyta</taxon>
        <taxon>Magnoliopsida</taxon>
        <taxon>eudicotyledons</taxon>
        <taxon>Gunneridae</taxon>
        <taxon>Pentapetalae</taxon>
        <taxon>rosids</taxon>
        <taxon>fabids</taxon>
        <taxon>Malpighiales</taxon>
        <taxon>Rhizophoraceae</taxon>
        <taxon>Rhizophora</taxon>
    </lineage>
</organism>
<name>A0A2P2JBQ9_RHIMU</name>
<sequence length="59" mass="6355">MRRFTLGLPVLSPSQLTELLPVRELELPGQLAFVPGCHGCAFQVGSIGGYAINQSLDAW</sequence>
<dbReference type="EMBL" id="GGEC01010400">
    <property type="protein sequence ID" value="MBW90883.1"/>
    <property type="molecule type" value="Transcribed_RNA"/>
</dbReference>
<evidence type="ECO:0000313" key="1">
    <source>
        <dbReference type="EMBL" id="MBW90883.1"/>
    </source>
</evidence>
<proteinExistence type="predicted"/>